<dbReference type="InterPro" id="IPR050570">
    <property type="entry name" value="Cell_wall_metabolism_enzyme"/>
</dbReference>
<gene>
    <name evidence="2" type="ORF">GCM10022236_00620</name>
</gene>
<protein>
    <recommendedName>
        <fullName evidence="1">M23ase beta-sheet core domain-containing protein</fullName>
    </recommendedName>
</protein>
<dbReference type="CDD" id="cd12797">
    <property type="entry name" value="M23_peptidase"/>
    <property type="match status" value="1"/>
</dbReference>
<dbReference type="InterPro" id="IPR016047">
    <property type="entry name" value="M23ase_b-sheet_dom"/>
</dbReference>
<sequence>MIDHGYIDGKYVTTGYNHATRYVVHVGQHVRKGQVIGYVGTTGYSTGCHLHLMVWLNGSVVNPMGWLY</sequence>
<dbReference type="Pfam" id="PF01551">
    <property type="entry name" value="Peptidase_M23"/>
    <property type="match status" value="1"/>
</dbReference>
<dbReference type="PANTHER" id="PTHR21666:SF270">
    <property type="entry name" value="MUREIN HYDROLASE ACTIVATOR ENVC"/>
    <property type="match status" value="1"/>
</dbReference>
<dbReference type="InterPro" id="IPR011055">
    <property type="entry name" value="Dup_hybrid_motif"/>
</dbReference>
<dbReference type="PANTHER" id="PTHR21666">
    <property type="entry name" value="PEPTIDASE-RELATED"/>
    <property type="match status" value="1"/>
</dbReference>
<evidence type="ECO:0000313" key="3">
    <source>
        <dbReference type="Proteomes" id="UP001501490"/>
    </source>
</evidence>
<feature type="domain" description="M23ase beta-sheet core" evidence="1">
    <location>
        <begin position="9"/>
        <end position="63"/>
    </location>
</feature>
<dbReference type="Gene3D" id="2.70.70.10">
    <property type="entry name" value="Glucose Permease (Domain IIA)"/>
    <property type="match status" value="1"/>
</dbReference>
<proteinExistence type="predicted"/>
<keyword evidence="3" id="KW-1185">Reference proteome</keyword>
<organism evidence="2 3">
    <name type="scientific">Microlunatus ginsengisoli</name>
    <dbReference type="NCBI Taxonomy" id="363863"/>
    <lineage>
        <taxon>Bacteria</taxon>
        <taxon>Bacillati</taxon>
        <taxon>Actinomycetota</taxon>
        <taxon>Actinomycetes</taxon>
        <taxon>Propionibacteriales</taxon>
        <taxon>Propionibacteriaceae</taxon>
        <taxon>Microlunatus</taxon>
    </lineage>
</organism>
<accession>A0ABP6ZD36</accession>
<reference evidence="3" key="1">
    <citation type="journal article" date="2019" name="Int. J. Syst. Evol. Microbiol.">
        <title>The Global Catalogue of Microorganisms (GCM) 10K type strain sequencing project: providing services to taxonomists for standard genome sequencing and annotation.</title>
        <authorList>
            <consortium name="The Broad Institute Genomics Platform"/>
            <consortium name="The Broad Institute Genome Sequencing Center for Infectious Disease"/>
            <person name="Wu L."/>
            <person name="Ma J."/>
        </authorList>
    </citation>
    <scope>NUCLEOTIDE SEQUENCE [LARGE SCALE GENOMIC DNA]</scope>
    <source>
        <strain evidence="3">JCM 16929</strain>
    </source>
</reference>
<evidence type="ECO:0000259" key="1">
    <source>
        <dbReference type="Pfam" id="PF01551"/>
    </source>
</evidence>
<dbReference type="SUPFAM" id="SSF51261">
    <property type="entry name" value="Duplicated hybrid motif"/>
    <property type="match status" value="1"/>
</dbReference>
<name>A0ABP6ZD36_9ACTN</name>
<evidence type="ECO:0000313" key="2">
    <source>
        <dbReference type="EMBL" id="GAA3602704.1"/>
    </source>
</evidence>
<comment type="caution">
    <text evidence="2">The sequence shown here is derived from an EMBL/GenBank/DDBJ whole genome shotgun (WGS) entry which is preliminary data.</text>
</comment>
<dbReference type="EMBL" id="BAABAB010000001">
    <property type="protein sequence ID" value="GAA3602704.1"/>
    <property type="molecule type" value="Genomic_DNA"/>
</dbReference>
<dbReference type="Proteomes" id="UP001501490">
    <property type="component" value="Unassembled WGS sequence"/>
</dbReference>